<sequence>MEQRVASLQANLARRQELWEVYLRDMKEALRREQARFARDMDKLRTDLEQAIQNQEGARAELLRVAALAGRAPERPPPDTRMDRLFAAWCAEDADNDAQAILRRAMAATGTHSAALATDLPGPSASGMGAPPGLDRAHVSEPMNGDAFMEEVDAMMDHGHAAATTPGGASITTPAFGGRGLSAEDVYAGIAARDPYLPSPGQAALRPRGPSISPRARPGPYERTGEVPMTGPADPVAAALAATRAATPFGSEAPPNVGALRSIDPSRRPVPTLIEDDDELTAPPDPGASEYNLPMAPNKRIGGSGLNVQPPLQMLLPLGNIGRPAEVLEHVLPEDMPPPTEQPSHSSEGTGILIA</sequence>
<feature type="region of interest" description="Disordered" evidence="2">
    <location>
        <begin position="248"/>
        <end position="297"/>
    </location>
</feature>
<gene>
    <name evidence="3" type="ORF">AK812_SmicGene33206</name>
</gene>
<evidence type="ECO:0000256" key="2">
    <source>
        <dbReference type="SAM" id="MobiDB-lite"/>
    </source>
</evidence>
<evidence type="ECO:0000256" key="1">
    <source>
        <dbReference type="SAM" id="Coils"/>
    </source>
</evidence>
<keyword evidence="4" id="KW-1185">Reference proteome</keyword>
<evidence type="ECO:0000313" key="3">
    <source>
        <dbReference type="EMBL" id="OLP85765.1"/>
    </source>
</evidence>
<dbReference type="Proteomes" id="UP000186817">
    <property type="component" value="Unassembled WGS sequence"/>
</dbReference>
<reference evidence="3 4" key="1">
    <citation type="submission" date="2016-02" db="EMBL/GenBank/DDBJ databases">
        <title>Genome analysis of coral dinoflagellate symbionts highlights evolutionary adaptations to a symbiotic lifestyle.</title>
        <authorList>
            <person name="Aranda M."/>
            <person name="Li Y."/>
            <person name="Liew Y.J."/>
            <person name="Baumgarten S."/>
            <person name="Simakov O."/>
            <person name="Wilson M."/>
            <person name="Piel J."/>
            <person name="Ashoor H."/>
            <person name="Bougouffa S."/>
            <person name="Bajic V.B."/>
            <person name="Ryu T."/>
            <person name="Ravasi T."/>
            <person name="Bayer T."/>
            <person name="Micklem G."/>
            <person name="Kim H."/>
            <person name="Bhak J."/>
            <person name="Lajeunesse T.C."/>
            <person name="Voolstra C.R."/>
        </authorList>
    </citation>
    <scope>NUCLEOTIDE SEQUENCE [LARGE SCALE GENOMIC DNA]</scope>
    <source>
        <strain evidence="3 4">CCMP2467</strain>
    </source>
</reference>
<name>A0A1Q9CS86_SYMMI</name>
<dbReference type="AlphaFoldDB" id="A0A1Q9CS86"/>
<feature type="region of interest" description="Disordered" evidence="2">
    <location>
        <begin position="333"/>
        <end position="355"/>
    </location>
</feature>
<organism evidence="3 4">
    <name type="scientific">Symbiodinium microadriaticum</name>
    <name type="common">Dinoflagellate</name>
    <name type="synonym">Zooxanthella microadriatica</name>
    <dbReference type="NCBI Taxonomy" id="2951"/>
    <lineage>
        <taxon>Eukaryota</taxon>
        <taxon>Sar</taxon>
        <taxon>Alveolata</taxon>
        <taxon>Dinophyceae</taxon>
        <taxon>Suessiales</taxon>
        <taxon>Symbiodiniaceae</taxon>
        <taxon>Symbiodinium</taxon>
    </lineage>
</organism>
<feature type="coiled-coil region" evidence="1">
    <location>
        <begin position="27"/>
        <end position="65"/>
    </location>
</feature>
<feature type="region of interest" description="Disordered" evidence="2">
    <location>
        <begin position="198"/>
        <end position="229"/>
    </location>
</feature>
<evidence type="ECO:0000313" key="4">
    <source>
        <dbReference type="Proteomes" id="UP000186817"/>
    </source>
</evidence>
<proteinExistence type="predicted"/>
<dbReference type="EMBL" id="LSRX01000958">
    <property type="protein sequence ID" value="OLP85765.1"/>
    <property type="molecule type" value="Genomic_DNA"/>
</dbReference>
<protein>
    <submittedName>
        <fullName evidence="3">Uncharacterized protein</fullName>
    </submittedName>
</protein>
<accession>A0A1Q9CS86</accession>
<comment type="caution">
    <text evidence="3">The sequence shown here is derived from an EMBL/GenBank/DDBJ whole genome shotgun (WGS) entry which is preliminary data.</text>
</comment>
<keyword evidence="1" id="KW-0175">Coiled coil</keyword>